<keyword evidence="1" id="KW-0479">Metal-binding</keyword>
<reference evidence="3 4" key="1">
    <citation type="journal article" date="2023" name="Insect Mol. Biol.">
        <title>Genome sequencing provides insights into the evolution of gene families encoding plant cell wall-degrading enzymes in longhorned beetles.</title>
        <authorList>
            <person name="Shin N.R."/>
            <person name="Okamura Y."/>
            <person name="Kirsch R."/>
            <person name="Pauchet Y."/>
        </authorList>
    </citation>
    <scope>NUCLEOTIDE SEQUENCE [LARGE SCALE GENOMIC DNA]</scope>
    <source>
        <strain evidence="3">EAD_L_NR</strain>
    </source>
</reference>
<dbReference type="AlphaFoldDB" id="A0AAV8VI72"/>
<gene>
    <name evidence="3" type="ORF">NQ315_007404</name>
</gene>
<evidence type="ECO:0000256" key="1">
    <source>
        <dbReference type="PROSITE-ProRule" id="PRU00042"/>
    </source>
</evidence>
<evidence type="ECO:0000313" key="3">
    <source>
        <dbReference type="EMBL" id="KAJ8913687.1"/>
    </source>
</evidence>
<evidence type="ECO:0000259" key="2">
    <source>
        <dbReference type="PROSITE" id="PS50157"/>
    </source>
</evidence>
<evidence type="ECO:0000313" key="4">
    <source>
        <dbReference type="Proteomes" id="UP001159042"/>
    </source>
</evidence>
<dbReference type="GO" id="GO:0008270">
    <property type="term" value="F:zinc ion binding"/>
    <property type="evidence" value="ECO:0007669"/>
    <property type="project" value="UniProtKB-KW"/>
</dbReference>
<dbReference type="Proteomes" id="UP001159042">
    <property type="component" value="Unassembled WGS sequence"/>
</dbReference>
<keyword evidence="1" id="KW-0862">Zinc</keyword>
<dbReference type="SMART" id="SM00355">
    <property type="entry name" value="ZnF_C2H2"/>
    <property type="match status" value="2"/>
</dbReference>
<protein>
    <recommendedName>
        <fullName evidence="2">C2H2-type domain-containing protein</fullName>
    </recommendedName>
</protein>
<comment type="caution">
    <text evidence="3">The sequence shown here is derived from an EMBL/GenBank/DDBJ whole genome shotgun (WGS) entry which is preliminary data.</text>
</comment>
<dbReference type="PROSITE" id="PS50157">
    <property type="entry name" value="ZINC_FINGER_C2H2_2"/>
    <property type="match status" value="1"/>
</dbReference>
<dbReference type="Gene3D" id="3.30.160.60">
    <property type="entry name" value="Classic Zinc Finger"/>
    <property type="match status" value="1"/>
</dbReference>
<organism evidence="3 4">
    <name type="scientific">Exocentrus adspersus</name>
    <dbReference type="NCBI Taxonomy" id="1586481"/>
    <lineage>
        <taxon>Eukaryota</taxon>
        <taxon>Metazoa</taxon>
        <taxon>Ecdysozoa</taxon>
        <taxon>Arthropoda</taxon>
        <taxon>Hexapoda</taxon>
        <taxon>Insecta</taxon>
        <taxon>Pterygota</taxon>
        <taxon>Neoptera</taxon>
        <taxon>Endopterygota</taxon>
        <taxon>Coleoptera</taxon>
        <taxon>Polyphaga</taxon>
        <taxon>Cucujiformia</taxon>
        <taxon>Chrysomeloidea</taxon>
        <taxon>Cerambycidae</taxon>
        <taxon>Lamiinae</taxon>
        <taxon>Acanthocinini</taxon>
        <taxon>Exocentrus</taxon>
    </lineage>
</organism>
<name>A0AAV8VI72_9CUCU</name>
<keyword evidence="1" id="KW-0863">Zinc-finger</keyword>
<dbReference type="InterPro" id="IPR013087">
    <property type="entry name" value="Znf_C2H2_type"/>
</dbReference>
<keyword evidence="4" id="KW-1185">Reference proteome</keyword>
<sequence length="385" mass="44680">MELIQFQYDNNSNVLRDTKSIELDGISQLCNSNEDTVVICRYCSDKVEALFQFKSACFYTHDFIAPFVDEAERNKVDLKELFMREKAQGIVTDVGGVHLNEEDSSLNFVRNHIQKCIPEINVYNTKDAVVCDACVNSLKLYSDFLDYCAVDKKIQEHCSEHRADETYPKTTVTKVLKESLDLKPNGTDKKETCTGEDVFQNKNEEIEIKSFDWYQLGDNQEDFNRCSHLECQAGSTLDDLHANSFESTSSNQQPNALLAIESRTERDKNDIGRHYLETKPHESHLEHCKSKRKISTTLPKAKKYEPNMKLFKCDLCDDYIPKQKRYLKKHIISKQKTGLKKHMLVHKDPSEIDWFKCDSCDYISKEKSSLRRHNMLFHKDPSQVE</sequence>
<feature type="domain" description="C2H2-type" evidence="2">
    <location>
        <begin position="355"/>
        <end position="383"/>
    </location>
</feature>
<accession>A0AAV8VI72</accession>
<dbReference type="EMBL" id="JANEYG010000089">
    <property type="protein sequence ID" value="KAJ8913687.1"/>
    <property type="molecule type" value="Genomic_DNA"/>
</dbReference>
<proteinExistence type="predicted"/>